<feature type="transmembrane region" description="Helical" evidence="9">
    <location>
        <begin position="6"/>
        <end position="26"/>
    </location>
</feature>
<sequence>MNSLIYQGLFFLFILLLLAVPLGWYIKEIMQGEIPKGVSFLQPVERLFYKAIGPISKKEMSAKRYALNVLLLSFFSIVLLIAILMTQHFLPGGSSVKNLTLR</sequence>
<protein>
    <submittedName>
        <fullName evidence="10">Potassium-transporting ATPase subunit A</fullName>
    </submittedName>
</protein>
<gene>
    <name evidence="10" type="ORF">NCTC13379_03706</name>
</gene>
<dbReference type="PANTHER" id="PTHR30607:SF2">
    <property type="entry name" value="POTASSIUM-TRANSPORTING ATPASE POTASSIUM-BINDING SUBUNIT"/>
    <property type="match status" value="1"/>
</dbReference>
<accession>A0AAX2KW35</accession>
<keyword evidence="5" id="KW-0630">Potassium</keyword>
<dbReference type="Proteomes" id="UP000254396">
    <property type="component" value="Unassembled WGS sequence"/>
</dbReference>
<keyword evidence="2" id="KW-1003">Cell membrane</keyword>
<dbReference type="AlphaFoldDB" id="A0AAX2KW35"/>
<evidence type="ECO:0000256" key="5">
    <source>
        <dbReference type="ARBA" id="ARBA00022958"/>
    </source>
</evidence>
<evidence type="ECO:0000313" key="10">
    <source>
        <dbReference type="EMBL" id="STQ83258.1"/>
    </source>
</evidence>
<evidence type="ECO:0000256" key="4">
    <source>
        <dbReference type="ARBA" id="ARBA00022692"/>
    </source>
</evidence>
<feature type="transmembrane region" description="Helical" evidence="9">
    <location>
        <begin position="65"/>
        <end position="85"/>
    </location>
</feature>
<evidence type="ECO:0000256" key="6">
    <source>
        <dbReference type="ARBA" id="ARBA00022989"/>
    </source>
</evidence>
<evidence type="ECO:0000256" key="1">
    <source>
        <dbReference type="ARBA" id="ARBA00022448"/>
    </source>
</evidence>
<dbReference type="GO" id="GO:0005886">
    <property type="term" value="C:plasma membrane"/>
    <property type="evidence" value="ECO:0007669"/>
    <property type="project" value="TreeGrafter"/>
</dbReference>
<dbReference type="InterPro" id="IPR004623">
    <property type="entry name" value="KdpA"/>
</dbReference>
<proteinExistence type="predicted"/>
<reference evidence="10 11" key="1">
    <citation type="submission" date="2018-06" db="EMBL/GenBank/DDBJ databases">
        <authorList>
            <consortium name="Pathogen Informatics"/>
            <person name="Doyle S."/>
        </authorList>
    </citation>
    <scope>NUCLEOTIDE SEQUENCE [LARGE SCALE GENOMIC DNA]</scope>
    <source>
        <strain evidence="10 11">NCTC13379</strain>
    </source>
</reference>
<keyword evidence="1" id="KW-0813">Transport</keyword>
<evidence type="ECO:0000313" key="11">
    <source>
        <dbReference type="Proteomes" id="UP000254396"/>
    </source>
</evidence>
<evidence type="ECO:0000256" key="2">
    <source>
        <dbReference type="ARBA" id="ARBA00022475"/>
    </source>
</evidence>
<keyword evidence="4 9" id="KW-0812">Transmembrane</keyword>
<name>A0AAX2KW35_ENTFL</name>
<keyword evidence="7" id="KW-0406">Ion transport</keyword>
<comment type="caution">
    <text evidence="10">The sequence shown here is derived from an EMBL/GenBank/DDBJ whole genome shotgun (WGS) entry which is preliminary data.</text>
</comment>
<evidence type="ECO:0000256" key="7">
    <source>
        <dbReference type="ARBA" id="ARBA00023065"/>
    </source>
</evidence>
<evidence type="ECO:0000256" key="9">
    <source>
        <dbReference type="SAM" id="Phobius"/>
    </source>
</evidence>
<evidence type="ECO:0000256" key="8">
    <source>
        <dbReference type="ARBA" id="ARBA00023136"/>
    </source>
</evidence>
<keyword evidence="6 9" id="KW-1133">Transmembrane helix</keyword>
<keyword evidence="3" id="KW-0633">Potassium transport</keyword>
<dbReference type="EMBL" id="UGIX01000009">
    <property type="protein sequence ID" value="STQ83258.1"/>
    <property type="molecule type" value="Genomic_DNA"/>
</dbReference>
<keyword evidence="8 9" id="KW-0472">Membrane</keyword>
<organism evidence="10 11">
    <name type="scientific">Enterococcus faecalis</name>
    <name type="common">Streptococcus faecalis</name>
    <dbReference type="NCBI Taxonomy" id="1351"/>
    <lineage>
        <taxon>Bacteria</taxon>
        <taxon>Bacillati</taxon>
        <taxon>Bacillota</taxon>
        <taxon>Bacilli</taxon>
        <taxon>Lactobacillales</taxon>
        <taxon>Enterococcaceae</taxon>
        <taxon>Enterococcus</taxon>
    </lineage>
</organism>
<dbReference type="Pfam" id="PF03814">
    <property type="entry name" value="KdpA"/>
    <property type="match status" value="1"/>
</dbReference>
<dbReference type="RefSeq" id="WP_258865484.1">
    <property type="nucleotide sequence ID" value="NZ_UGIX01000009.1"/>
</dbReference>
<dbReference type="PANTHER" id="PTHR30607">
    <property type="entry name" value="POTASSIUM-TRANSPORTING ATPASE A CHAIN"/>
    <property type="match status" value="1"/>
</dbReference>
<dbReference type="GO" id="GO:0008556">
    <property type="term" value="F:P-type potassium transmembrane transporter activity"/>
    <property type="evidence" value="ECO:0007669"/>
    <property type="project" value="InterPro"/>
</dbReference>
<evidence type="ECO:0000256" key="3">
    <source>
        <dbReference type="ARBA" id="ARBA00022538"/>
    </source>
</evidence>